<gene>
    <name evidence="2" type="ORF">AVDCRST_MAG94-6174</name>
</gene>
<protein>
    <submittedName>
        <fullName evidence="2">Uncharacterized protein</fullName>
    </submittedName>
</protein>
<evidence type="ECO:0000256" key="1">
    <source>
        <dbReference type="SAM" id="Coils"/>
    </source>
</evidence>
<dbReference type="EMBL" id="CADCTY010002131">
    <property type="protein sequence ID" value="CAA9406166.1"/>
    <property type="molecule type" value="Genomic_DNA"/>
</dbReference>
<proteinExistence type="predicted"/>
<sequence length="84" mass="10757">MVRFLRHRQPFHHLFQNQPHLLRLLQKQHPRLQRQLLRLRKQLLQLQRQHLALRQHQLLRERRSQIPPQLLQRKSREYWSARWL</sequence>
<organism evidence="2">
    <name type="scientific">uncultured Leptolyngbya sp</name>
    <dbReference type="NCBI Taxonomy" id="332963"/>
    <lineage>
        <taxon>Bacteria</taxon>
        <taxon>Bacillati</taxon>
        <taxon>Cyanobacteriota</taxon>
        <taxon>Cyanophyceae</taxon>
        <taxon>Leptolyngbyales</taxon>
        <taxon>Leptolyngbyaceae</taxon>
        <taxon>Leptolyngbya group</taxon>
        <taxon>Leptolyngbya</taxon>
        <taxon>environmental samples</taxon>
    </lineage>
</organism>
<accession>A0A6J4P580</accession>
<evidence type="ECO:0000313" key="2">
    <source>
        <dbReference type="EMBL" id="CAA9406166.1"/>
    </source>
</evidence>
<feature type="coiled-coil region" evidence="1">
    <location>
        <begin position="22"/>
        <end position="56"/>
    </location>
</feature>
<name>A0A6J4P580_9CYAN</name>
<dbReference type="AlphaFoldDB" id="A0A6J4P580"/>
<reference evidence="2" key="1">
    <citation type="submission" date="2020-02" db="EMBL/GenBank/DDBJ databases">
        <authorList>
            <person name="Meier V. D."/>
        </authorList>
    </citation>
    <scope>NUCLEOTIDE SEQUENCE</scope>
    <source>
        <strain evidence="2">AVDCRST_MAG94</strain>
    </source>
</reference>
<keyword evidence="1" id="KW-0175">Coiled coil</keyword>